<organism evidence="10 11">
    <name type="scientific">Marasmius crinis-equi</name>
    <dbReference type="NCBI Taxonomy" id="585013"/>
    <lineage>
        <taxon>Eukaryota</taxon>
        <taxon>Fungi</taxon>
        <taxon>Dikarya</taxon>
        <taxon>Basidiomycota</taxon>
        <taxon>Agaricomycotina</taxon>
        <taxon>Agaricomycetes</taxon>
        <taxon>Agaricomycetidae</taxon>
        <taxon>Agaricales</taxon>
        <taxon>Marasmiineae</taxon>
        <taxon>Marasmiaceae</taxon>
        <taxon>Marasmius</taxon>
    </lineage>
</organism>
<keyword evidence="5" id="KW-0863">Zinc-finger</keyword>
<dbReference type="SUPFAM" id="SSF57850">
    <property type="entry name" value="RING/U-box"/>
    <property type="match status" value="3"/>
</dbReference>
<evidence type="ECO:0000256" key="4">
    <source>
        <dbReference type="ARBA" id="ARBA00022737"/>
    </source>
</evidence>
<feature type="region of interest" description="Disordered" evidence="8">
    <location>
        <begin position="1"/>
        <end position="83"/>
    </location>
</feature>
<dbReference type="SMART" id="SM00647">
    <property type="entry name" value="IBR"/>
    <property type="match status" value="2"/>
</dbReference>
<keyword evidence="6" id="KW-0833">Ubl conjugation pathway</keyword>
<keyword evidence="7" id="KW-0862">Zinc</keyword>
<keyword evidence="11" id="KW-1185">Reference proteome</keyword>
<keyword evidence="4" id="KW-0677">Repeat</keyword>
<evidence type="ECO:0000256" key="3">
    <source>
        <dbReference type="ARBA" id="ARBA00022723"/>
    </source>
</evidence>
<dbReference type="Pfam" id="PF26200">
    <property type="entry name" value="Rcat_RNF216"/>
    <property type="match status" value="1"/>
</dbReference>
<keyword evidence="2" id="KW-0808">Transferase</keyword>
<dbReference type="InterPro" id="IPR047544">
    <property type="entry name" value="RING-HC_RBR_RNF216"/>
</dbReference>
<name>A0ABR3FWT9_9AGAR</name>
<evidence type="ECO:0000256" key="1">
    <source>
        <dbReference type="ARBA" id="ARBA00004906"/>
    </source>
</evidence>
<evidence type="ECO:0000256" key="6">
    <source>
        <dbReference type="ARBA" id="ARBA00022786"/>
    </source>
</evidence>
<dbReference type="InterPro" id="IPR047545">
    <property type="entry name" value="BRcat_RBR_RNF216"/>
</dbReference>
<evidence type="ECO:0000259" key="9">
    <source>
        <dbReference type="PROSITE" id="PS51873"/>
    </source>
</evidence>
<keyword evidence="3" id="KW-0479">Metal-binding</keyword>
<dbReference type="CDD" id="cd20353">
    <property type="entry name" value="Rcat_RBR_RNF216"/>
    <property type="match status" value="1"/>
</dbReference>
<proteinExistence type="predicted"/>
<reference evidence="10 11" key="1">
    <citation type="submission" date="2024-02" db="EMBL/GenBank/DDBJ databases">
        <title>A draft genome for the cacao thread blight pathogen Marasmius crinis-equi.</title>
        <authorList>
            <person name="Cohen S.P."/>
            <person name="Baruah I.K."/>
            <person name="Amoako-Attah I."/>
            <person name="Bukari Y."/>
            <person name="Meinhardt L.W."/>
            <person name="Bailey B.A."/>
        </authorList>
    </citation>
    <scope>NUCLEOTIDE SEQUENCE [LARGE SCALE GENOMIC DNA]</scope>
    <source>
        <strain evidence="10 11">GH-76</strain>
    </source>
</reference>
<feature type="domain" description="RING-type" evidence="9">
    <location>
        <begin position="362"/>
        <end position="587"/>
    </location>
</feature>
<dbReference type="InterPro" id="IPR013083">
    <property type="entry name" value="Znf_RING/FYVE/PHD"/>
</dbReference>
<dbReference type="InterPro" id="IPR002867">
    <property type="entry name" value="IBR_dom"/>
</dbReference>
<accession>A0ABR3FWT9</accession>
<evidence type="ECO:0000313" key="10">
    <source>
        <dbReference type="EMBL" id="KAL0579960.1"/>
    </source>
</evidence>
<dbReference type="CDD" id="cd20339">
    <property type="entry name" value="BRcat_RBR_RNF216"/>
    <property type="match status" value="1"/>
</dbReference>
<dbReference type="Gene3D" id="3.30.40.10">
    <property type="entry name" value="Zinc/RING finger domain, C3HC4 (zinc finger)"/>
    <property type="match status" value="1"/>
</dbReference>
<dbReference type="Pfam" id="PF26191">
    <property type="entry name" value="RING-HC_RBR_RNF216"/>
    <property type="match status" value="1"/>
</dbReference>
<dbReference type="Proteomes" id="UP001465976">
    <property type="component" value="Unassembled WGS sequence"/>
</dbReference>
<dbReference type="CDD" id="cd16630">
    <property type="entry name" value="RING-HC_RBR_RNF216"/>
    <property type="match status" value="1"/>
</dbReference>
<dbReference type="InterPro" id="IPR047546">
    <property type="entry name" value="Rcat_RBR_RNF216"/>
</dbReference>
<evidence type="ECO:0000256" key="2">
    <source>
        <dbReference type="ARBA" id="ARBA00022679"/>
    </source>
</evidence>
<feature type="region of interest" description="Disordered" evidence="8">
    <location>
        <begin position="301"/>
        <end position="320"/>
    </location>
</feature>
<dbReference type="PANTHER" id="PTHR22770">
    <property type="entry name" value="UBIQUITIN CONJUGATING ENZYME 7 INTERACTING PROTEIN-RELATED"/>
    <property type="match status" value="1"/>
</dbReference>
<comment type="caution">
    <text evidence="10">The sequence shown here is derived from an EMBL/GenBank/DDBJ whole genome shotgun (WGS) entry which is preliminary data.</text>
</comment>
<dbReference type="PROSITE" id="PS51873">
    <property type="entry name" value="TRIAD"/>
    <property type="match status" value="1"/>
</dbReference>
<evidence type="ECO:0000256" key="7">
    <source>
        <dbReference type="ARBA" id="ARBA00022833"/>
    </source>
</evidence>
<evidence type="ECO:0000256" key="8">
    <source>
        <dbReference type="SAM" id="MobiDB-lite"/>
    </source>
</evidence>
<dbReference type="InterPro" id="IPR051628">
    <property type="entry name" value="LUBAC_E3_Ligases"/>
</dbReference>
<comment type="pathway">
    <text evidence="1">Protein modification; protein ubiquitination.</text>
</comment>
<protein>
    <recommendedName>
        <fullName evidence="9">RING-type domain-containing protein</fullName>
    </recommendedName>
</protein>
<dbReference type="InterPro" id="IPR044066">
    <property type="entry name" value="TRIAD_supradom"/>
</dbReference>
<sequence length="732" mass="81951">MSSPKPTRARSRSNTRSKAIATPKLKQKKMFPVIEISDSESDGEVEEGRNGTAAAAMPAAGPSKTPGFAQERPRASPFQQRTFPDENAALPKAGKAEPFNPIQELFLPSDEENEPPRRKSRPAVVDVDADFEEIVDRNNKEVINIDRLDSPPPSATPEEQASVYLVQVLEIVPNVQPDHATALILEHLPKLGANVVEFVLHSLFENPDYPKVDHKGKRKALTELASSEEVKKARNDTIDYGSVERDFKGGVHYVNMAIDQLMLDFPAIPKPHVRRTLLSKKSLYAPTYFYLEEEKKSGRPLPYTPKKTVARRPAKGKGPALEDTEFEIEREWLVQKLTSVEARNDAKLAEQLNEQEYEDNGDGIECGCCFTTYAFDKMVQCEDGHLFCTECMVSYAENLLGSHNVSIVCMDQSGCKLPFPVSELRRFLPDKLMELYERVKQRKEIELAGLEGLEECPHCEYKCVIENPDEKLFRCGNFDSCGAITCRQCKKPDHLPKSCREVEDDRRLDGRHAIEEAMTAALMRNCPKCNKGFVKDDGCNKMTCPNCHSLSCYVCRKLIPEGYAHFNQAPHGTATTSKQSKKCPLYDGPVEARHAREVQEAAAKAKEAYLADNPDIEDKEIHVDVPKAPPAAQMPRLAMPNLPQVVQYPLNLAGHHLGIAGFPFGYRIPAPPPHVPHAPDPLPVPQLQPHPHPHVHRRQVQPNVGNLVHNPPNPAVLDARLRQLAVRRARRR</sequence>
<dbReference type="Gene3D" id="1.20.120.1750">
    <property type="match status" value="1"/>
</dbReference>
<dbReference type="PANTHER" id="PTHR22770:SF47">
    <property type="entry name" value="E3 UBIQUITIN-PROTEIN LIGASE RNF216"/>
    <property type="match status" value="1"/>
</dbReference>
<evidence type="ECO:0000313" key="11">
    <source>
        <dbReference type="Proteomes" id="UP001465976"/>
    </source>
</evidence>
<evidence type="ECO:0000256" key="5">
    <source>
        <dbReference type="ARBA" id="ARBA00022771"/>
    </source>
</evidence>
<gene>
    <name evidence="10" type="ORF">V5O48_002044</name>
</gene>
<dbReference type="EMBL" id="JBAHYK010000043">
    <property type="protein sequence ID" value="KAL0579960.1"/>
    <property type="molecule type" value="Genomic_DNA"/>
</dbReference>